<name>A0A165Q635_EXIGL</name>
<dbReference type="EMBL" id="KV425885">
    <property type="protein sequence ID" value="KZW03137.1"/>
    <property type="molecule type" value="Genomic_DNA"/>
</dbReference>
<organism evidence="2 3">
    <name type="scientific">Exidia glandulosa HHB12029</name>
    <dbReference type="NCBI Taxonomy" id="1314781"/>
    <lineage>
        <taxon>Eukaryota</taxon>
        <taxon>Fungi</taxon>
        <taxon>Dikarya</taxon>
        <taxon>Basidiomycota</taxon>
        <taxon>Agaricomycotina</taxon>
        <taxon>Agaricomycetes</taxon>
        <taxon>Auriculariales</taxon>
        <taxon>Exidiaceae</taxon>
        <taxon>Exidia</taxon>
    </lineage>
</organism>
<accession>A0A165Q635</accession>
<feature type="region of interest" description="Disordered" evidence="1">
    <location>
        <begin position="20"/>
        <end position="45"/>
    </location>
</feature>
<evidence type="ECO:0000313" key="3">
    <source>
        <dbReference type="Proteomes" id="UP000077266"/>
    </source>
</evidence>
<dbReference type="Proteomes" id="UP000077266">
    <property type="component" value="Unassembled WGS sequence"/>
</dbReference>
<dbReference type="InParanoid" id="A0A165Q635"/>
<proteinExistence type="predicted"/>
<dbReference type="AlphaFoldDB" id="A0A165Q635"/>
<protein>
    <submittedName>
        <fullName evidence="2">Uncharacterized protein</fullName>
    </submittedName>
</protein>
<evidence type="ECO:0000313" key="2">
    <source>
        <dbReference type="EMBL" id="KZW03137.1"/>
    </source>
</evidence>
<gene>
    <name evidence="2" type="ORF">EXIGLDRAFT_759445</name>
</gene>
<sequence>MPSHETGRRISHIDVLKSTTNHKTSVQSKAGDRRHRRVRDKKPAPYVPAVDIKPQVATRKTYTMRPYIRNAGHVISLEREAMAALRASGFICRAGQHASCKVEGPSIRLLPEQATVACYEPRLQSPPYDSRKPFEMRDAHVTCKSCRRDLCLKGPFWRYNDRLNAHVRLCRAE</sequence>
<keyword evidence="3" id="KW-1185">Reference proteome</keyword>
<evidence type="ECO:0000256" key="1">
    <source>
        <dbReference type="SAM" id="MobiDB-lite"/>
    </source>
</evidence>
<reference evidence="2 3" key="1">
    <citation type="journal article" date="2016" name="Mol. Biol. Evol.">
        <title>Comparative Genomics of Early-Diverging Mushroom-Forming Fungi Provides Insights into the Origins of Lignocellulose Decay Capabilities.</title>
        <authorList>
            <person name="Nagy L.G."/>
            <person name="Riley R."/>
            <person name="Tritt A."/>
            <person name="Adam C."/>
            <person name="Daum C."/>
            <person name="Floudas D."/>
            <person name="Sun H."/>
            <person name="Yadav J.S."/>
            <person name="Pangilinan J."/>
            <person name="Larsson K.H."/>
            <person name="Matsuura K."/>
            <person name="Barry K."/>
            <person name="Labutti K."/>
            <person name="Kuo R."/>
            <person name="Ohm R.A."/>
            <person name="Bhattacharya S.S."/>
            <person name="Shirouzu T."/>
            <person name="Yoshinaga Y."/>
            <person name="Martin F.M."/>
            <person name="Grigoriev I.V."/>
            <person name="Hibbett D.S."/>
        </authorList>
    </citation>
    <scope>NUCLEOTIDE SEQUENCE [LARGE SCALE GENOMIC DNA]</scope>
    <source>
        <strain evidence="2 3">HHB12029</strain>
    </source>
</reference>